<dbReference type="OrthoDB" id="63514at2759"/>
<reference evidence="2 3" key="1">
    <citation type="submission" date="2019-03" db="EMBL/GenBank/DDBJ databases">
        <authorList>
            <person name="Gaulin E."/>
            <person name="Dumas B."/>
        </authorList>
    </citation>
    <scope>NUCLEOTIDE SEQUENCE [LARGE SCALE GENOMIC DNA]</scope>
    <source>
        <strain evidence="2">CBS 568.67</strain>
    </source>
</reference>
<protein>
    <submittedName>
        <fullName evidence="2">Aste57867_15384 protein</fullName>
    </submittedName>
</protein>
<gene>
    <name evidence="2" type="primary">Aste57867_15384</name>
    <name evidence="1" type="ORF">As57867_015328</name>
    <name evidence="2" type="ORF">ASTE57867_15384</name>
</gene>
<name>A0A485L306_9STRA</name>
<keyword evidence="3" id="KW-1185">Reference proteome</keyword>
<sequence>MVVPRLPHATWSSLWVVAVLAAWHGHVSLFRIRGGALLLVDAVAAALDAAATRGHLAVVAFLLLEGVPSSSSAAIDGAARHGHLEVVRCCWPAAYTRRRRARSMARRSATTLTSLRCSSHTACHAASMPSMAPRDAATSSCGAWQRSGHT</sequence>
<dbReference type="EMBL" id="VJMH01005662">
    <property type="protein sequence ID" value="KAF0693681.1"/>
    <property type="molecule type" value="Genomic_DNA"/>
</dbReference>
<evidence type="ECO:0000313" key="1">
    <source>
        <dbReference type="EMBL" id="KAF0693681.1"/>
    </source>
</evidence>
<organism evidence="2 3">
    <name type="scientific">Aphanomyces stellatus</name>
    <dbReference type="NCBI Taxonomy" id="120398"/>
    <lineage>
        <taxon>Eukaryota</taxon>
        <taxon>Sar</taxon>
        <taxon>Stramenopiles</taxon>
        <taxon>Oomycota</taxon>
        <taxon>Saprolegniomycetes</taxon>
        <taxon>Saprolegniales</taxon>
        <taxon>Verrucalvaceae</taxon>
        <taxon>Aphanomyces</taxon>
    </lineage>
</organism>
<evidence type="ECO:0000313" key="2">
    <source>
        <dbReference type="EMBL" id="VFT92190.1"/>
    </source>
</evidence>
<evidence type="ECO:0000313" key="3">
    <source>
        <dbReference type="Proteomes" id="UP000332933"/>
    </source>
</evidence>
<accession>A0A485L306</accession>
<dbReference type="Proteomes" id="UP000332933">
    <property type="component" value="Unassembled WGS sequence"/>
</dbReference>
<dbReference type="AlphaFoldDB" id="A0A485L306"/>
<proteinExistence type="predicted"/>
<reference evidence="1" key="2">
    <citation type="submission" date="2019-06" db="EMBL/GenBank/DDBJ databases">
        <title>Genomics analysis of Aphanomyces spp. identifies a new class of oomycete effector associated with host adaptation.</title>
        <authorList>
            <person name="Gaulin E."/>
        </authorList>
    </citation>
    <scope>NUCLEOTIDE SEQUENCE</scope>
    <source>
        <strain evidence="1">CBS 578.67</strain>
    </source>
</reference>
<dbReference type="EMBL" id="CAADRA010005683">
    <property type="protein sequence ID" value="VFT92190.1"/>
    <property type="molecule type" value="Genomic_DNA"/>
</dbReference>